<organism evidence="6 7">
    <name type="scientific">Aspergillus sclerotiicarbonarius (strain CBS 121057 / IBT 28362)</name>
    <dbReference type="NCBI Taxonomy" id="1448318"/>
    <lineage>
        <taxon>Eukaryota</taxon>
        <taxon>Fungi</taxon>
        <taxon>Dikarya</taxon>
        <taxon>Ascomycota</taxon>
        <taxon>Pezizomycotina</taxon>
        <taxon>Eurotiomycetes</taxon>
        <taxon>Eurotiomycetidae</taxon>
        <taxon>Eurotiales</taxon>
        <taxon>Aspergillaceae</taxon>
        <taxon>Aspergillus</taxon>
        <taxon>Aspergillus subgen. Circumdati</taxon>
    </lineage>
</organism>
<dbReference type="PANTHER" id="PTHR31465">
    <property type="entry name" value="PROTEIN RTA1-RELATED"/>
    <property type="match status" value="1"/>
</dbReference>
<gene>
    <name evidence="6" type="ORF">BO78DRAFT_324674</name>
</gene>
<dbReference type="VEuPathDB" id="FungiDB:BO78DRAFT_324674"/>
<dbReference type="PANTHER" id="PTHR31465:SF1">
    <property type="entry name" value="PROTEIN RTA1-RELATED"/>
    <property type="match status" value="1"/>
</dbReference>
<accession>A0A319E351</accession>
<feature type="transmembrane region" description="Helical" evidence="5">
    <location>
        <begin position="196"/>
        <end position="216"/>
    </location>
</feature>
<keyword evidence="2 5" id="KW-0812">Transmembrane</keyword>
<keyword evidence="4 5" id="KW-0472">Membrane</keyword>
<dbReference type="OrthoDB" id="3358017at2759"/>
<dbReference type="AlphaFoldDB" id="A0A319E351"/>
<reference evidence="6 7" key="1">
    <citation type="submission" date="2018-02" db="EMBL/GenBank/DDBJ databases">
        <title>The genomes of Aspergillus section Nigri reveals drivers in fungal speciation.</title>
        <authorList>
            <consortium name="DOE Joint Genome Institute"/>
            <person name="Vesth T.C."/>
            <person name="Nybo J."/>
            <person name="Theobald S."/>
            <person name="Brandl J."/>
            <person name="Frisvad J.C."/>
            <person name="Nielsen K.F."/>
            <person name="Lyhne E.K."/>
            <person name="Kogle M.E."/>
            <person name="Kuo A."/>
            <person name="Riley R."/>
            <person name="Clum A."/>
            <person name="Nolan M."/>
            <person name="Lipzen A."/>
            <person name="Salamov A."/>
            <person name="Henrissat B."/>
            <person name="Wiebenga A."/>
            <person name="De vries R.P."/>
            <person name="Grigoriev I.V."/>
            <person name="Mortensen U.H."/>
            <person name="Andersen M.R."/>
            <person name="Baker S.E."/>
        </authorList>
    </citation>
    <scope>NUCLEOTIDE SEQUENCE [LARGE SCALE GENOMIC DNA]</scope>
    <source>
        <strain evidence="6 7">CBS 121057</strain>
    </source>
</reference>
<dbReference type="GO" id="GO:0016020">
    <property type="term" value="C:membrane"/>
    <property type="evidence" value="ECO:0007669"/>
    <property type="project" value="UniProtKB-SubCell"/>
</dbReference>
<dbReference type="EMBL" id="KZ826392">
    <property type="protein sequence ID" value="PYI02615.1"/>
    <property type="molecule type" value="Genomic_DNA"/>
</dbReference>
<feature type="transmembrane region" description="Helical" evidence="5">
    <location>
        <begin position="146"/>
        <end position="169"/>
    </location>
</feature>
<feature type="transmembrane region" description="Helical" evidence="5">
    <location>
        <begin position="231"/>
        <end position="251"/>
    </location>
</feature>
<dbReference type="STRING" id="1448318.A0A319E351"/>
<dbReference type="InterPro" id="IPR007568">
    <property type="entry name" value="RTA1"/>
</dbReference>
<evidence type="ECO:0000313" key="6">
    <source>
        <dbReference type="EMBL" id="PYI02615.1"/>
    </source>
</evidence>
<name>A0A319E351_ASPSB</name>
<evidence type="ECO:0000256" key="3">
    <source>
        <dbReference type="ARBA" id="ARBA00022989"/>
    </source>
</evidence>
<keyword evidence="7" id="KW-1185">Reference proteome</keyword>
<feature type="transmembrane region" description="Helical" evidence="5">
    <location>
        <begin position="72"/>
        <end position="93"/>
    </location>
</feature>
<evidence type="ECO:0000256" key="2">
    <source>
        <dbReference type="ARBA" id="ARBA00022692"/>
    </source>
</evidence>
<evidence type="ECO:0000256" key="4">
    <source>
        <dbReference type="ARBA" id="ARBA00023136"/>
    </source>
</evidence>
<evidence type="ECO:0000256" key="5">
    <source>
        <dbReference type="SAM" id="Phobius"/>
    </source>
</evidence>
<dbReference type="Proteomes" id="UP000248423">
    <property type="component" value="Unassembled WGS sequence"/>
</dbReference>
<sequence>MDHNLYEYNPSQGAAIVFAVAFSLTAAAHTYLMVWNRTWHFLPLLIGLFLEITGYITRAISTQSPEALTPFIIQSLCILVAPALLAASIYTILGRTIAILHGESLSLIRPSWLTKIFVTGDILSFVIQCMGAGMLSSTSDLDLGKIIIIIGLALQIVFSGCFIVITVVFHMRINRCPTVMATSLDGYGKLGRWRRLLFIVCVVSIMVFIRSVFRLVEYAGGEDGFLLAHEVFLYIFDSLLMLAVAGVLVIYHPSRLMLARNDVGDLDMRRC</sequence>
<dbReference type="Pfam" id="PF04479">
    <property type="entry name" value="RTA1"/>
    <property type="match status" value="1"/>
</dbReference>
<comment type="subcellular location">
    <subcellularLocation>
        <location evidence="1">Membrane</location>
        <topology evidence="1">Multi-pass membrane protein</topology>
    </subcellularLocation>
</comment>
<feature type="transmembrane region" description="Helical" evidence="5">
    <location>
        <begin position="113"/>
        <end position="134"/>
    </location>
</feature>
<proteinExistence type="predicted"/>
<keyword evidence="3 5" id="KW-1133">Transmembrane helix</keyword>
<evidence type="ECO:0000313" key="7">
    <source>
        <dbReference type="Proteomes" id="UP000248423"/>
    </source>
</evidence>
<feature type="transmembrane region" description="Helical" evidence="5">
    <location>
        <begin position="41"/>
        <end position="60"/>
    </location>
</feature>
<protein>
    <submittedName>
        <fullName evidence="6">RTA1 like protein</fullName>
    </submittedName>
</protein>
<evidence type="ECO:0000256" key="1">
    <source>
        <dbReference type="ARBA" id="ARBA00004141"/>
    </source>
</evidence>
<feature type="transmembrane region" description="Helical" evidence="5">
    <location>
        <begin position="12"/>
        <end position="34"/>
    </location>
</feature>